<evidence type="ECO:0000259" key="1">
    <source>
        <dbReference type="SMART" id="SM00849"/>
    </source>
</evidence>
<evidence type="ECO:0000313" key="2">
    <source>
        <dbReference type="EMBL" id="MBN9644135.1"/>
    </source>
</evidence>
<organism evidence="2 3">
    <name type="scientific">Corynebacterium mendelii</name>
    <dbReference type="NCBI Taxonomy" id="2765362"/>
    <lineage>
        <taxon>Bacteria</taxon>
        <taxon>Bacillati</taxon>
        <taxon>Actinomycetota</taxon>
        <taxon>Actinomycetes</taxon>
        <taxon>Mycobacteriales</taxon>
        <taxon>Corynebacteriaceae</taxon>
        <taxon>Corynebacterium</taxon>
    </lineage>
</organism>
<keyword evidence="3" id="KW-1185">Reference proteome</keyword>
<dbReference type="PANTHER" id="PTHR46018">
    <property type="entry name" value="ZINC PHOSPHODIESTERASE ELAC PROTEIN 1"/>
    <property type="match status" value="1"/>
</dbReference>
<dbReference type="Proteomes" id="UP000664332">
    <property type="component" value="Unassembled WGS sequence"/>
</dbReference>
<dbReference type="InterPro" id="IPR001279">
    <property type="entry name" value="Metallo-B-lactamas"/>
</dbReference>
<name>A0A939IX59_9CORY</name>
<accession>A0A939IX59</accession>
<reference evidence="2" key="1">
    <citation type="submission" date="2021-03" db="EMBL/GenBank/DDBJ databases">
        <authorList>
            <person name="Sun Q."/>
        </authorList>
    </citation>
    <scope>NUCLEOTIDE SEQUENCE</scope>
    <source>
        <strain evidence="2">CCM 8862</strain>
    </source>
</reference>
<comment type="caution">
    <text evidence="2">The sequence shown here is derived from an EMBL/GenBank/DDBJ whole genome shotgun (WGS) entry which is preliminary data.</text>
</comment>
<protein>
    <submittedName>
        <fullName evidence="2">MBL fold metallo-hydrolase</fullName>
    </submittedName>
</protein>
<proteinExistence type="predicted"/>
<dbReference type="Pfam" id="PF12706">
    <property type="entry name" value="Lactamase_B_2"/>
    <property type="match status" value="1"/>
</dbReference>
<dbReference type="RefSeq" id="WP_207119082.1">
    <property type="nucleotide sequence ID" value="NZ_JAFLEQ010000008.1"/>
</dbReference>
<dbReference type="EMBL" id="JAFLEQ010000008">
    <property type="protein sequence ID" value="MBN9644135.1"/>
    <property type="molecule type" value="Genomic_DNA"/>
</dbReference>
<dbReference type="InterPro" id="IPR036866">
    <property type="entry name" value="RibonucZ/Hydroxyglut_hydro"/>
</dbReference>
<dbReference type="SMART" id="SM00849">
    <property type="entry name" value="Lactamase_B"/>
    <property type="match status" value="1"/>
</dbReference>
<evidence type="ECO:0000313" key="3">
    <source>
        <dbReference type="Proteomes" id="UP000664332"/>
    </source>
</evidence>
<dbReference type="PANTHER" id="PTHR46018:SF4">
    <property type="entry name" value="METALLO-HYDROLASE YHFI-RELATED"/>
    <property type="match status" value="1"/>
</dbReference>
<dbReference type="GO" id="GO:0042781">
    <property type="term" value="F:3'-tRNA processing endoribonuclease activity"/>
    <property type="evidence" value="ECO:0007669"/>
    <property type="project" value="TreeGrafter"/>
</dbReference>
<feature type="domain" description="Metallo-beta-lactamase" evidence="1">
    <location>
        <begin position="18"/>
        <end position="204"/>
    </location>
</feature>
<dbReference type="SUPFAM" id="SSF56281">
    <property type="entry name" value="Metallo-hydrolase/oxidoreductase"/>
    <property type="match status" value="1"/>
</dbReference>
<dbReference type="Gene3D" id="3.60.15.10">
    <property type="entry name" value="Ribonuclease Z/Hydroxyacylglutathione hydrolase-like"/>
    <property type="match status" value="1"/>
</dbReference>
<sequence>MKLDILGCSGSLAAPGNPASGYLLHSAGHRPVIMDFGPGCLAALQQVADPSTAHVVFSHLHADHCMDFPSLLVWRRYHPQQPATARNTLIAPGFAPDRLGRLSADEPDGVDDFSDTFDFSPWIPAVSQRVGGLTITPRPAVHPTEAYCLRVEEQSTGKVLAYSGDTDYTRNCVAAARGADVFLCEATWGASSEGKVADMHVSGREAGIMAREAGVKHLLLVHIPPWVDPGEAKTAAEKQFPGPVTLAVPGMSLTV</sequence>
<dbReference type="AlphaFoldDB" id="A0A939IX59"/>
<dbReference type="CDD" id="cd07716">
    <property type="entry name" value="RNaseZ_short-form-like_MBL-fold"/>
    <property type="match status" value="1"/>
</dbReference>
<gene>
    <name evidence="2" type="ORF">JZY06_05805</name>
</gene>